<dbReference type="InterPro" id="IPR038600">
    <property type="entry name" value="Csn2_sf"/>
</dbReference>
<organism evidence="1 2">
    <name type="scientific">Lactiplantibacillus brownii</name>
    <dbReference type="NCBI Taxonomy" id="3069269"/>
    <lineage>
        <taxon>Bacteria</taxon>
        <taxon>Bacillati</taxon>
        <taxon>Bacillota</taxon>
        <taxon>Bacilli</taxon>
        <taxon>Lactobacillales</taxon>
        <taxon>Lactobacillaceae</taxon>
        <taxon>Lactiplantibacillus</taxon>
    </lineage>
</organism>
<dbReference type="Proteomes" id="UP001227831">
    <property type="component" value="Unassembled WGS sequence"/>
</dbReference>
<dbReference type="NCBIfam" id="TIGR01866">
    <property type="entry name" value="cas_Csn2"/>
    <property type="match status" value="1"/>
</dbReference>
<dbReference type="InterPro" id="IPR010146">
    <property type="entry name" value="CRISPR-assoc_prot_Csn2-typ"/>
</dbReference>
<gene>
    <name evidence="1" type="primary">csn2</name>
    <name evidence="1" type="ORF">RA086_00435</name>
</gene>
<comment type="caution">
    <text evidence="1">The sequence shown here is derived from an EMBL/GenBank/DDBJ whole genome shotgun (WGS) entry which is preliminary data.</text>
</comment>
<accession>A0ABU1A542</accession>
<dbReference type="Pfam" id="PF09711">
    <property type="entry name" value="Cas_Csn2"/>
    <property type="match status" value="1"/>
</dbReference>
<sequence>MNLTYYPFEPFKIVPNKVNILDVGNSKMYFDICRGFSDSADTIKISNDDLEIQDCGKQCSWYGDLMFSVDLNKLFMRKIQQRLMALMTDEQQVALLDRGREVISGVTDISFLMDLPLEVSSLPDIEKIMKFVGLSFPAELTGNPYAILETLIQTHVELGIKKQLVLTNISHYISKKQFSDLSQLVSDLNVTIINIEFSEINRVEKFVDAHYYYVDEDFMDWRSKG</sequence>
<dbReference type="Gene3D" id="3.40.50.11940">
    <property type="match status" value="1"/>
</dbReference>
<evidence type="ECO:0000313" key="1">
    <source>
        <dbReference type="EMBL" id="MDQ7936115.1"/>
    </source>
</evidence>
<protein>
    <submittedName>
        <fullName evidence="1">Type II-A CRISPR-associated protein Csn2</fullName>
    </submittedName>
</protein>
<name>A0ABU1A542_9LACO</name>
<proteinExistence type="predicted"/>
<reference evidence="1 2" key="1">
    <citation type="journal article" date="2023" name="Int. J. Syst. Evol. Microbiol.">
        <title>Lactiplantibacillus brownii sp. nov., a novel psychrotolerant species isolated from sauerkraut.</title>
        <authorList>
            <person name="Heng Y.C."/>
            <person name="Silvaraju S."/>
            <person name="Lee J.K.Y."/>
            <person name="Kittelmann S."/>
        </authorList>
    </citation>
    <scope>NUCLEOTIDE SEQUENCE [LARGE SCALE GENOMIC DNA]</scope>
    <source>
        <strain evidence="1 2">WILCCON 0030</strain>
    </source>
</reference>
<dbReference type="RefSeq" id="WP_308701962.1">
    <property type="nucleotide sequence ID" value="NZ_AP027463.1"/>
</dbReference>
<keyword evidence="2" id="KW-1185">Reference proteome</keyword>
<dbReference type="EMBL" id="JAVCWF010000001">
    <property type="protein sequence ID" value="MDQ7936115.1"/>
    <property type="molecule type" value="Genomic_DNA"/>
</dbReference>
<dbReference type="CDD" id="cd12218">
    <property type="entry name" value="Csn2"/>
    <property type="match status" value="1"/>
</dbReference>
<evidence type="ECO:0000313" key="2">
    <source>
        <dbReference type="Proteomes" id="UP001227831"/>
    </source>
</evidence>